<comment type="caution">
    <text evidence="1">The sequence shown here is derived from an EMBL/GenBank/DDBJ whole genome shotgun (WGS) entry which is preliminary data.</text>
</comment>
<reference evidence="1 2" key="1">
    <citation type="journal article" date="2022" name="New Phytol.">
        <title>Ecological generalism drives hyperdiversity of secondary metabolite gene clusters in xylarialean endophytes.</title>
        <authorList>
            <person name="Franco M.E.E."/>
            <person name="Wisecaver J.H."/>
            <person name="Arnold A.E."/>
            <person name="Ju Y.M."/>
            <person name="Slot J.C."/>
            <person name="Ahrendt S."/>
            <person name="Moore L.P."/>
            <person name="Eastman K.E."/>
            <person name="Scott K."/>
            <person name="Konkel Z."/>
            <person name="Mondo S.J."/>
            <person name="Kuo A."/>
            <person name="Hayes R.D."/>
            <person name="Haridas S."/>
            <person name="Andreopoulos B."/>
            <person name="Riley R."/>
            <person name="LaButti K."/>
            <person name="Pangilinan J."/>
            <person name="Lipzen A."/>
            <person name="Amirebrahimi M."/>
            <person name="Yan J."/>
            <person name="Adam C."/>
            <person name="Keymanesh K."/>
            <person name="Ng V."/>
            <person name="Louie K."/>
            <person name="Northen T."/>
            <person name="Drula E."/>
            <person name="Henrissat B."/>
            <person name="Hsieh H.M."/>
            <person name="Youens-Clark K."/>
            <person name="Lutzoni F."/>
            <person name="Miadlikowska J."/>
            <person name="Eastwood D.C."/>
            <person name="Hamelin R.C."/>
            <person name="Grigoriev I.V."/>
            <person name="U'Ren J.M."/>
        </authorList>
    </citation>
    <scope>NUCLEOTIDE SEQUENCE [LARGE SCALE GENOMIC DNA]</scope>
    <source>
        <strain evidence="1 2">CBS 119005</strain>
    </source>
</reference>
<keyword evidence="2" id="KW-1185">Reference proteome</keyword>
<name>A0ACB9Z2I5_9PEZI</name>
<gene>
    <name evidence="1" type="ORF">F4820DRAFT_274490</name>
</gene>
<proteinExistence type="predicted"/>
<organism evidence="1 2">
    <name type="scientific">Hypoxylon rubiginosum</name>
    <dbReference type="NCBI Taxonomy" id="110542"/>
    <lineage>
        <taxon>Eukaryota</taxon>
        <taxon>Fungi</taxon>
        <taxon>Dikarya</taxon>
        <taxon>Ascomycota</taxon>
        <taxon>Pezizomycotina</taxon>
        <taxon>Sordariomycetes</taxon>
        <taxon>Xylariomycetidae</taxon>
        <taxon>Xylariales</taxon>
        <taxon>Hypoxylaceae</taxon>
        <taxon>Hypoxylon</taxon>
    </lineage>
</organism>
<sequence>MDTTSTPPFRITKSVLARAVSLQFATWLAEQTDAEGRSSPSESRAQGVDGDNLQPTTSNGNRSRKRKGKEKISSSQDDQEDGDGSSNGRDKKPKLSKGSQTNGKLFACPFAKRRPQPLACCVERGFENTSRVKEHIYRRHFVFQCVRCGTVFGKKEHWKGHQRSTQACEVVVYELCSNAINQDKQEAMRCRVGLTNMSEEEKWHHIYKIIYPDAVHPYPSPCKSISVPPSTWVS</sequence>
<dbReference type="Proteomes" id="UP001497700">
    <property type="component" value="Unassembled WGS sequence"/>
</dbReference>
<dbReference type="EMBL" id="MU393465">
    <property type="protein sequence ID" value="KAI4865915.1"/>
    <property type="molecule type" value="Genomic_DNA"/>
</dbReference>
<evidence type="ECO:0000313" key="1">
    <source>
        <dbReference type="EMBL" id="KAI4865915.1"/>
    </source>
</evidence>
<accession>A0ACB9Z2I5</accession>
<protein>
    <submittedName>
        <fullName evidence="1">Uncharacterized protein</fullName>
    </submittedName>
</protein>
<evidence type="ECO:0000313" key="2">
    <source>
        <dbReference type="Proteomes" id="UP001497700"/>
    </source>
</evidence>